<protein>
    <recommendedName>
        <fullName evidence="3">ABM domain-containing protein</fullName>
    </recommendedName>
</protein>
<dbReference type="PANTHER" id="PTHR37811">
    <property type="entry name" value="BLL5343 PROTEIN"/>
    <property type="match status" value="1"/>
</dbReference>
<dbReference type="KEGG" id="suls:Sdiek1_0101"/>
<evidence type="ECO:0008006" key="3">
    <source>
        <dbReference type="Google" id="ProtNLM"/>
    </source>
</evidence>
<dbReference type="AlphaFoldDB" id="A0A1Y0HIV5"/>
<dbReference type="Gene3D" id="3.30.70.100">
    <property type="match status" value="1"/>
</dbReference>
<accession>A0A1Y0HIV5</accession>
<reference evidence="2" key="1">
    <citation type="submission" date="2017-05" db="EMBL/GenBank/DDBJ databases">
        <title>Dechlorination kinetics govern the competition between two new strains of the genus Sulfurospirillum.</title>
        <authorList>
            <person name="Buttet G.F."/>
            <person name="Murray A.M."/>
            <person name="Goris T."/>
            <person name="Burion M."/>
            <person name="Lin B."/>
            <person name="Rolle M."/>
            <person name="Maillard J."/>
        </authorList>
    </citation>
    <scope>NUCLEOTIDE SEQUENCE [LARGE SCALE GENOMIC DNA]</scope>
    <source>
        <strain evidence="2">SL2-1</strain>
    </source>
</reference>
<keyword evidence="2" id="KW-1185">Reference proteome</keyword>
<dbReference type="PANTHER" id="PTHR37811:SF2">
    <property type="entry name" value="ABM DOMAIN-CONTAINING PROTEIN"/>
    <property type="match status" value="1"/>
</dbReference>
<dbReference type="InterPro" id="IPR011008">
    <property type="entry name" value="Dimeric_a/b-barrel"/>
</dbReference>
<organism evidence="1 2">
    <name type="scientific">Sulfurospirillum diekertiae</name>
    <dbReference type="NCBI Taxonomy" id="1854492"/>
    <lineage>
        <taxon>Bacteria</taxon>
        <taxon>Pseudomonadati</taxon>
        <taxon>Campylobacterota</taxon>
        <taxon>Epsilonproteobacteria</taxon>
        <taxon>Campylobacterales</taxon>
        <taxon>Sulfurospirillaceae</taxon>
        <taxon>Sulfurospirillum</taxon>
    </lineage>
</organism>
<gene>
    <name evidence="1" type="ORF">Sdiek1_0101</name>
</gene>
<name>A0A1Y0HIV5_9BACT</name>
<dbReference type="OrthoDB" id="9797060at2"/>
<evidence type="ECO:0000313" key="2">
    <source>
        <dbReference type="Proteomes" id="UP000196005"/>
    </source>
</evidence>
<dbReference type="RefSeq" id="WP_087437406.1">
    <property type="nucleotide sequence ID" value="NZ_CP021416.1"/>
</dbReference>
<dbReference type="EMBL" id="CP021416">
    <property type="protein sequence ID" value="ARU47285.1"/>
    <property type="molecule type" value="Genomic_DNA"/>
</dbReference>
<dbReference type="SUPFAM" id="SSF54909">
    <property type="entry name" value="Dimeric alpha+beta barrel"/>
    <property type="match status" value="1"/>
</dbReference>
<proteinExistence type="predicted"/>
<evidence type="ECO:0000313" key="1">
    <source>
        <dbReference type="EMBL" id="ARU47285.1"/>
    </source>
</evidence>
<sequence>MFAVIFRATVKETDSEYRIMANKLRKLAFETYGCLDFVAVCEGDQEITISYWESKMAIKTWKENAEHLIAQELGQKRWYSSYNVQIVEVKHEYRF</sequence>
<dbReference type="Proteomes" id="UP000196005">
    <property type="component" value="Chromosome"/>
</dbReference>
<dbReference type="InterPro" id="IPR052936">
    <property type="entry name" value="Jasmonate_Hydroxylase-like"/>
</dbReference>